<dbReference type="EMBL" id="CATOUU010000309">
    <property type="protein sequence ID" value="CAI9924275.1"/>
    <property type="molecule type" value="Genomic_DNA"/>
</dbReference>
<sequence>MSQYYKPSPQFMQKKAVRNHGSIKSQINDVFAGIPAQINREAENPMCHESKIEFKYENFQPPHRIRNVPNDQGVVFDTEKNAQIQATNLKIEAQKAQQQPPVSIFDKPTNEKFPRRRTELKENFDDNGIKWNSDEVKGIRMEMGRKRSKQVPSSIGDNLRHQGSLE</sequence>
<comment type="caution">
    <text evidence="2">The sequence shown here is derived from an EMBL/GenBank/DDBJ whole genome shotgun (WGS) entry which is preliminary data.</text>
</comment>
<protein>
    <submittedName>
        <fullName evidence="3">Hypothetical_protein</fullName>
    </submittedName>
</protein>
<keyword evidence="4" id="KW-1185">Reference proteome</keyword>
<evidence type="ECO:0000313" key="3">
    <source>
        <dbReference type="EMBL" id="CAL6086053.1"/>
    </source>
</evidence>
<dbReference type="Proteomes" id="UP001642409">
    <property type="component" value="Unassembled WGS sequence"/>
</dbReference>
<name>A0AA86NQR4_9EUKA</name>
<reference evidence="2" key="1">
    <citation type="submission" date="2023-06" db="EMBL/GenBank/DDBJ databases">
        <authorList>
            <person name="Kurt Z."/>
        </authorList>
    </citation>
    <scope>NUCLEOTIDE SEQUENCE</scope>
</reference>
<dbReference type="EMBL" id="CAXDID020000390">
    <property type="protein sequence ID" value="CAL6086053.1"/>
    <property type="molecule type" value="Genomic_DNA"/>
</dbReference>
<evidence type="ECO:0000313" key="4">
    <source>
        <dbReference type="Proteomes" id="UP001642409"/>
    </source>
</evidence>
<organism evidence="2">
    <name type="scientific">Hexamita inflata</name>
    <dbReference type="NCBI Taxonomy" id="28002"/>
    <lineage>
        <taxon>Eukaryota</taxon>
        <taxon>Metamonada</taxon>
        <taxon>Diplomonadida</taxon>
        <taxon>Hexamitidae</taxon>
        <taxon>Hexamitinae</taxon>
        <taxon>Hexamita</taxon>
    </lineage>
</organism>
<proteinExistence type="predicted"/>
<feature type="region of interest" description="Disordered" evidence="1">
    <location>
        <begin position="143"/>
        <end position="166"/>
    </location>
</feature>
<reference evidence="3 4" key="2">
    <citation type="submission" date="2024-07" db="EMBL/GenBank/DDBJ databases">
        <authorList>
            <person name="Akdeniz Z."/>
        </authorList>
    </citation>
    <scope>NUCLEOTIDE SEQUENCE [LARGE SCALE GENOMIC DNA]</scope>
</reference>
<accession>A0AA86NQR4</accession>
<evidence type="ECO:0000313" key="2">
    <source>
        <dbReference type="EMBL" id="CAI9924275.1"/>
    </source>
</evidence>
<gene>
    <name evidence="2" type="ORF">HINF_LOCUS11920</name>
    <name evidence="3" type="ORF">HINF_LOCUS62976</name>
</gene>
<evidence type="ECO:0000256" key="1">
    <source>
        <dbReference type="SAM" id="MobiDB-lite"/>
    </source>
</evidence>
<dbReference type="AlphaFoldDB" id="A0AA86NQR4"/>